<gene>
    <name evidence="7" type="ORF">DQ403_19265</name>
    <name evidence="6" type="ORF">KQ248_22185</name>
</gene>
<feature type="region of interest" description="Disordered" evidence="3">
    <location>
        <begin position="173"/>
        <end position="193"/>
    </location>
</feature>
<dbReference type="RefSeq" id="WP_128121560.1">
    <property type="nucleotide sequence ID" value="NZ_CP076683.1"/>
</dbReference>
<feature type="transmembrane region" description="Helical" evidence="4">
    <location>
        <begin position="24"/>
        <end position="43"/>
    </location>
</feature>
<keyword evidence="4" id="KW-0472">Membrane</keyword>
<dbReference type="AlphaFoldDB" id="A0A365PQ78"/>
<proteinExistence type="predicted"/>
<evidence type="ECO:0000256" key="1">
    <source>
        <dbReference type="ARBA" id="ARBA00023122"/>
    </source>
</evidence>
<dbReference type="InterPro" id="IPR058581">
    <property type="entry name" value="TM_HPP"/>
</dbReference>
<organism evidence="7 8">
    <name type="scientific">Stutzerimonas zhaodongensis</name>
    <dbReference type="NCBI Taxonomy" id="1176257"/>
    <lineage>
        <taxon>Bacteria</taxon>
        <taxon>Pseudomonadati</taxon>
        <taxon>Pseudomonadota</taxon>
        <taxon>Gammaproteobacteria</taxon>
        <taxon>Pseudomonadales</taxon>
        <taxon>Pseudomonadaceae</taxon>
        <taxon>Stutzerimonas</taxon>
    </lineage>
</organism>
<evidence type="ECO:0000313" key="9">
    <source>
        <dbReference type="Proteomes" id="UP000683436"/>
    </source>
</evidence>
<feature type="compositionally biased region" description="Basic and acidic residues" evidence="3">
    <location>
        <begin position="184"/>
        <end position="193"/>
    </location>
</feature>
<keyword evidence="9" id="KW-1185">Reference proteome</keyword>
<evidence type="ECO:0000313" key="8">
    <source>
        <dbReference type="Proteomes" id="UP000252554"/>
    </source>
</evidence>
<evidence type="ECO:0000313" key="6">
    <source>
        <dbReference type="EMBL" id="QWV17114.1"/>
    </source>
</evidence>
<reference evidence="6 9" key="2">
    <citation type="submission" date="2021-06" db="EMBL/GenBank/DDBJ databases">
        <title>Microbial metabolic specificity influences pelagic lipid remineralization.</title>
        <authorList>
            <person name="Behrendt L."/>
            <person name="Hunter J.E."/>
            <person name="Alcolombri U."/>
            <person name="Smriga S."/>
            <person name="Mincer T."/>
            <person name="Lowenstein D.P."/>
            <person name="Peaudecerf F.J."/>
            <person name="Fernandez V.I."/>
            <person name="Fredricks H."/>
            <person name="Almblad H."/>
            <person name="Harrison J.J."/>
            <person name="Stocker R."/>
            <person name="Van Mooy B.A.S."/>
        </authorList>
    </citation>
    <scope>NUCLEOTIDE SEQUENCE [LARGE SCALE GENOMIC DNA]</scope>
    <source>
        <strain evidence="6 9">A252</strain>
    </source>
</reference>
<dbReference type="SMART" id="SM00116">
    <property type="entry name" value="CBS"/>
    <property type="match status" value="2"/>
</dbReference>
<sequence length="389" mass="42152">MQERLLDWCRSFAPVPLSARPAEWLRAATGIGLALLLVIPFSAWVFGISVTLPLAAPAAASAVLLFAASSSPFAQPWSVIGGNLLAAAIGIALGASPLPVAMAAGLAGALAIICLFGLRCLHPPGAALALVAVVGSPELHAYGFQLLFPVAFNSLLLVVVALLYNNLSGHAYPKPRPQKGNTHHTHDPLPSERMSFRDDDVERALAEFGEYVDVTRDDLAQLIKQTEKHALRRSMGEITAADIMSRDLYWGTPDCSIQRAWQSLREHRLHSLPVVKGESRELLGIVTLVDLLKHLRSTPARLRLSQLKRAGGARLRSIMSTPVVTVNPDTHMVDLVFLLSDKGLHCLPVVDAEQRLVGMITQTDLIAALYRNWLKHLPTEAPTACWDDA</sequence>
<evidence type="ECO:0000259" key="5">
    <source>
        <dbReference type="PROSITE" id="PS51371"/>
    </source>
</evidence>
<keyword evidence="1 2" id="KW-0129">CBS domain</keyword>
<dbReference type="InterPro" id="IPR051257">
    <property type="entry name" value="Diverse_CBS-Domain"/>
</dbReference>
<feature type="domain" description="CBS" evidence="5">
    <location>
        <begin position="319"/>
        <end position="379"/>
    </location>
</feature>
<dbReference type="EMBL" id="CP076683">
    <property type="protein sequence ID" value="QWV17114.1"/>
    <property type="molecule type" value="Genomic_DNA"/>
</dbReference>
<evidence type="ECO:0000256" key="4">
    <source>
        <dbReference type="SAM" id="Phobius"/>
    </source>
</evidence>
<dbReference type="InterPro" id="IPR046342">
    <property type="entry name" value="CBS_dom_sf"/>
</dbReference>
<keyword evidence="4" id="KW-0812">Transmembrane</keyword>
<dbReference type="Pfam" id="PF00571">
    <property type="entry name" value="CBS"/>
    <property type="match status" value="2"/>
</dbReference>
<dbReference type="CDD" id="cd04600">
    <property type="entry name" value="CBS_pair_HPP_assoc"/>
    <property type="match status" value="1"/>
</dbReference>
<reference evidence="7 8" key="1">
    <citation type="submission" date="2018-06" db="EMBL/GenBank/DDBJ databases">
        <title>Whole genome sequencing of four bacterial strains from South Shetland trench revealing bio-synthetic gene clusters.</title>
        <authorList>
            <person name="Abdel-Mageed W.M."/>
            <person name="Lehri B."/>
            <person name="Jarmusch S.A."/>
            <person name="Miranda K."/>
            <person name="Goodfellow M."/>
            <person name="Jaspars M."/>
            <person name="Karlyshev A.V."/>
        </authorList>
    </citation>
    <scope>NUCLEOTIDE SEQUENCE [LARGE SCALE GENOMIC DNA]</scope>
    <source>
        <strain evidence="7 8">SST2</strain>
    </source>
</reference>
<dbReference type="PANTHER" id="PTHR43080">
    <property type="entry name" value="CBS DOMAIN-CONTAINING PROTEIN CBSX3, MITOCHONDRIAL"/>
    <property type="match status" value="1"/>
</dbReference>
<dbReference type="SUPFAM" id="SSF54631">
    <property type="entry name" value="CBS-domain pair"/>
    <property type="match status" value="1"/>
</dbReference>
<keyword evidence="4" id="KW-1133">Transmembrane helix</keyword>
<evidence type="ECO:0000313" key="7">
    <source>
        <dbReference type="EMBL" id="RBA53519.1"/>
    </source>
</evidence>
<evidence type="ECO:0000256" key="3">
    <source>
        <dbReference type="SAM" id="MobiDB-lite"/>
    </source>
</evidence>
<feature type="transmembrane region" description="Helical" evidence="4">
    <location>
        <begin position="74"/>
        <end position="93"/>
    </location>
</feature>
<name>A0A365PQ78_9GAMM</name>
<dbReference type="InterPro" id="IPR000644">
    <property type="entry name" value="CBS_dom"/>
</dbReference>
<feature type="transmembrane region" description="Helical" evidence="4">
    <location>
        <begin position="139"/>
        <end position="164"/>
    </location>
</feature>
<dbReference type="EMBL" id="QNTV01000020">
    <property type="protein sequence ID" value="RBA53519.1"/>
    <property type="molecule type" value="Genomic_DNA"/>
</dbReference>
<dbReference type="PROSITE" id="PS51371">
    <property type="entry name" value="CBS"/>
    <property type="match status" value="2"/>
</dbReference>
<feature type="transmembrane region" description="Helical" evidence="4">
    <location>
        <begin position="100"/>
        <end position="119"/>
    </location>
</feature>
<protein>
    <submittedName>
        <fullName evidence="7">HPP family protein</fullName>
    </submittedName>
</protein>
<dbReference type="Gene3D" id="3.10.580.10">
    <property type="entry name" value="CBS-domain"/>
    <property type="match status" value="2"/>
</dbReference>
<dbReference type="Pfam" id="PF04982">
    <property type="entry name" value="TM_HPP"/>
    <property type="match status" value="1"/>
</dbReference>
<dbReference type="Proteomes" id="UP000683436">
    <property type="component" value="Chromosome"/>
</dbReference>
<evidence type="ECO:0000256" key="2">
    <source>
        <dbReference type="PROSITE-ProRule" id="PRU00703"/>
    </source>
</evidence>
<dbReference type="PANTHER" id="PTHR43080:SF2">
    <property type="entry name" value="CBS DOMAIN-CONTAINING PROTEIN"/>
    <property type="match status" value="1"/>
</dbReference>
<accession>A0A365PQ78</accession>
<feature type="domain" description="CBS" evidence="5">
    <location>
        <begin position="244"/>
        <end position="302"/>
    </location>
</feature>
<dbReference type="Proteomes" id="UP000252554">
    <property type="component" value="Unassembled WGS sequence"/>
</dbReference>